<comment type="caution">
    <text evidence="1">The sequence shown here is derived from an EMBL/GenBank/DDBJ whole genome shotgun (WGS) entry which is preliminary data.</text>
</comment>
<feature type="non-terminal residue" evidence="1">
    <location>
        <position position="1"/>
    </location>
</feature>
<name>A0ACA9SIT0_9GLOM</name>
<feature type="non-terminal residue" evidence="1">
    <location>
        <position position="225"/>
    </location>
</feature>
<keyword evidence="2" id="KW-1185">Reference proteome</keyword>
<gene>
    <name evidence="1" type="ORF">RPERSI_LOCUS31215</name>
</gene>
<evidence type="ECO:0000313" key="2">
    <source>
        <dbReference type="Proteomes" id="UP000789920"/>
    </source>
</evidence>
<reference evidence="1" key="1">
    <citation type="submission" date="2021-06" db="EMBL/GenBank/DDBJ databases">
        <authorList>
            <person name="Kallberg Y."/>
            <person name="Tangrot J."/>
            <person name="Rosling A."/>
        </authorList>
    </citation>
    <scope>NUCLEOTIDE SEQUENCE</scope>
    <source>
        <strain evidence="1">MA461A</strain>
    </source>
</reference>
<proteinExistence type="predicted"/>
<accession>A0ACA9SIT0</accession>
<protein>
    <submittedName>
        <fullName evidence="1">7695_t:CDS:1</fullName>
    </submittedName>
</protein>
<organism evidence="1 2">
    <name type="scientific">Racocetra persica</name>
    <dbReference type="NCBI Taxonomy" id="160502"/>
    <lineage>
        <taxon>Eukaryota</taxon>
        <taxon>Fungi</taxon>
        <taxon>Fungi incertae sedis</taxon>
        <taxon>Mucoromycota</taxon>
        <taxon>Glomeromycotina</taxon>
        <taxon>Glomeromycetes</taxon>
        <taxon>Diversisporales</taxon>
        <taxon>Gigasporaceae</taxon>
        <taxon>Racocetra</taxon>
    </lineage>
</organism>
<sequence>QFLEHVLLETFSISHSNLDDVKKVVWNKVRDVTIFSMFSRWTKYVRGDGVAEMVQYGFAQLDSIDGPANSTMFQKDAITVCIAELLPILAFIEYVKENPNNTPEVIESHLLQNLCSVHYNASCAGYLFEPYLTIPLAKLFNGKSCKNHPLFANISNIEKRDLLSYNATIRNLNHDLTKLCSNGDINTFNLVHFLNNPTTAFFMPERNAGPDLVCIVEFHSQMALL</sequence>
<dbReference type="EMBL" id="CAJVQC010125027">
    <property type="protein sequence ID" value="CAG8839878.1"/>
    <property type="molecule type" value="Genomic_DNA"/>
</dbReference>
<evidence type="ECO:0000313" key="1">
    <source>
        <dbReference type="EMBL" id="CAG8839878.1"/>
    </source>
</evidence>
<dbReference type="Proteomes" id="UP000789920">
    <property type="component" value="Unassembled WGS sequence"/>
</dbReference>